<dbReference type="AlphaFoldDB" id="A0A8H4RAV0"/>
<keyword evidence="3" id="KW-1185">Reference proteome</keyword>
<feature type="region of interest" description="Disordered" evidence="1">
    <location>
        <begin position="555"/>
        <end position="574"/>
    </location>
</feature>
<feature type="region of interest" description="Disordered" evidence="1">
    <location>
        <begin position="514"/>
        <end position="541"/>
    </location>
</feature>
<comment type="caution">
    <text evidence="2">The sequence shown here is derived from an EMBL/GenBank/DDBJ whole genome shotgun (WGS) entry which is preliminary data.</text>
</comment>
<evidence type="ECO:0000313" key="2">
    <source>
        <dbReference type="EMBL" id="KAF4626123.1"/>
    </source>
</evidence>
<gene>
    <name evidence="2" type="ORF">G7Y89_g12035</name>
</gene>
<dbReference type="EMBL" id="JAAMPI010001219">
    <property type="protein sequence ID" value="KAF4626123.1"/>
    <property type="molecule type" value="Genomic_DNA"/>
</dbReference>
<feature type="region of interest" description="Disordered" evidence="1">
    <location>
        <begin position="437"/>
        <end position="457"/>
    </location>
</feature>
<feature type="compositionally biased region" description="Low complexity" evidence="1">
    <location>
        <begin position="556"/>
        <end position="567"/>
    </location>
</feature>
<feature type="region of interest" description="Disordered" evidence="1">
    <location>
        <begin position="655"/>
        <end position="675"/>
    </location>
</feature>
<protein>
    <submittedName>
        <fullName evidence="2">Uncharacterized protein</fullName>
    </submittedName>
</protein>
<name>A0A8H4RAV0_9HELO</name>
<feature type="compositionally biased region" description="Basic and acidic residues" evidence="1">
    <location>
        <begin position="491"/>
        <end position="505"/>
    </location>
</feature>
<dbReference type="OrthoDB" id="3596856at2759"/>
<reference evidence="2 3" key="1">
    <citation type="submission" date="2020-03" db="EMBL/GenBank/DDBJ databases">
        <title>Draft Genome Sequence of Cudoniella acicularis.</title>
        <authorList>
            <person name="Buettner E."/>
            <person name="Kellner H."/>
        </authorList>
    </citation>
    <scope>NUCLEOTIDE SEQUENCE [LARGE SCALE GENOMIC DNA]</scope>
    <source>
        <strain evidence="2 3">DSM 108380</strain>
    </source>
</reference>
<evidence type="ECO:0000313" key="3">
    <source>
        <dbReference type="Proteomes" id="UP000566819"/>
    </source>
</evidence>
<feature type="region of interest" description="Disordered" evidence="1">
    <location>
        <begin position="487"/>
        <end position="506"/>
    </location>
</feature>
<feature type="compositionally biased region" description="Polar residues" evidence="1">
    <location>
        <begin position="446"/>
        <end position="457"/>
    </location>
</feature>
<accession>A0A8H4RAV0</accession>
<dbReference type="Proteomes" id="UP000566819">
    <property type="component" value="Unassembled WGS sequence"/>
</dbReference>
<proteinExistence type="predicted"/>
<sequence>MPRPKRSGVAANNITDGAGIPKIKKPPVSINTIIAAMDKKGLRSSEPYEIKIINASVWDHKNGSLVDLFQLNFSGPFYLEGELVPDEGDGELQFISAKISRYSIESRGHPILWVGDTEDRSWIEVEPSESYKTIHNESLDVVKSIFDITELEEEYRKAKRTLKVSDYAVKEGMGISKSEVLKVLEERASKFIGHCYVDKDMGLKTSKLYNFLRTTFPEIYKDTVTKVNKHFDQLAVEEEEEVEEVEDVINVEEESDHPNDITPTAPPGISWKTTAKTNIRDAADAKTKNLPYMHPVQALIAYAQNGLPDDRYPPHDWLYRDFSIFRPEIARAICRIWASEFFDFVPPALKKTTMYAHFKVYKEEVTVKERNKLLAEVEKNNPDHLRGSMGRKTADYQGVSLDQWNKEAAAYDLIKHRDKDHKTWENFMFLKGRVPPKGANSEAAAPSNSGVQAPDTSIVTRDANSNDEDEVMSDAPHESAHTAALEAITSRSREPSLDPEVEARRPTYVVRSPPVVQHKTSGKKSKLTPAGKRTGGNFTNDVTKKLKGATLNAVQSVNDSSGSSNSSDSEEDEEVASFIPVHYNFTNGPDGSLKCLEEGCAFLEWEVASKGGIDRMIDHDANHRANNPTVALIRKEGEMTRHSTSHLLEKIANGGRAPLASDRPGPAPIKRAGFM</sequence>
<organism evidence="2 3">
    <name type="scientific">Cudoniella acicularis</name>
    <dbReference type="NCBI Taxonomy" id="354080"/>
    <lineage>
        <taxon>Eukaryota</taxon>
        <taxon>Fungi</taxon>
        <taxon>Dikarya</taxon>
        <taxon>Ascomycota</taxon>
        <taxon>Pezizomycotina</taxon>
        <taxon>Leotiomycetes</taxon>
        <taxon>Helotiales</taxon>
        <taxon>Tricladiaceae</taxon>
        <taxon>Cudoniella</taxon>
    </lineage>
</organism>
<evidence type="ECO:0000256" key="1">
    <source>
        <dbReference type="SAM" id="MobiDB-lite"/>
    </source>
</evidence>